<sequence>MLAEFQQYLSDHANLTEDALREISRLAVPASIPRNGVLLEAGDTCRHKIFIINGLLRTFSITEDGNEHILQFSPERTWTLDVESYDKHTPSQVSIAAVEPSNVLLWHKPDFDDLLLRFPELKRFSEQLISRNIYSSRNRILTMLSGTPEEKYADFVQTYPGFLARLPLRMIAAYLGISLKTLTRIRRAQLRR</sequence>
<organism evidence="2 3">
    <name type="scientific">Siphonobacter aquaeclarae</name>
    <dbReference type="NCBI Taxonomy" id="563176"/>
    <lineage>
        <taxon>Bacteria</taxon>
        <taxon>Pseudomonadati</taxon>
        <taxon>Bacteroidota</taxon>
        <taxon>Cytophagia</taxon>
        <taxon>Cytophagales</taxon>
        <taxon>Cytophagaceae</taxon>
        <taxon>Siphonobacter</taxon>
    </lineage>
</organism>
<dbReference type="AlphaFoldDB" id="A0A1G9K4F1"/>
<dbReference type="EMBL" id="FNGS01000002">
    <property type="protein sequence ID" value="SDL44123.1"/>
    <property type="molecule type" value="Genomic_DNA"/>
</dbReference>
<protein>
    <submittedName>
        <fullName evidence="2">cAMP-binding domain of CRP or a regulatory subunit of cAMP-dependent protein kinases</fullName>
    </submittedName>
</protein>
<dbReference type="RefSeq" id="WP_093198255.1">
    <property type="nucleotide sequence ID" value="NZ_FNGS01000002.1"/>
</dbReference>
<dbReference type="Proteomes" id="UP000198901">
    <property type="component" value="Unassembled WGS sequence"/>
</dbReference>
<keyword evidence="2" id="KW-0808">Transferase</keyword>
<name>A0A1G9K4F1_9BACT</name>
<dbReference type="SUPFAM" id="SSF51206">
    <property type="entry name" value="cAMP-binding domain-like"/>
    <property type="match status" value="1"/>
</dbReference>
<dbReference type="STRING" id="563176.SAMN04488090_0858"/>
<dbReference type="Pfam" id="PF00027">
    <property type="entry name" value="cNMP_binding"/>
    <property type="match status" value="1"/>
</dbReference>
<dbReference type="InterPro" id="IPR018490">
    <property type="entry name" value="cNMP-bd_dom_sf"/>
</dbReference>
<dbReference type="InterPro" id="IPR014710">
    <property type="entry name" value="RmlC-like_jellyroll"/>
</dbReference>
<keyword evidence="2" id="KW-0418">Kinase</keyword>
<dbReference type="OrthoDB" id="1933280at2"/>
<proteinExistence type="predicted"/>
<evidence type="ECO:0000259" key="1">
    <source>
        <dbReference type="Pfam" id="PF00027"/>
    </source>
</evidence>
<evidence type="ECO:0000313" key="3">
    <source>
        <dbReference type="Proteomes" id="UP000198901"/>
    </source>
</evidence>
<feature type="domain" description="Cyclic nucleotide-binding" evidence="1">
    <location>
        <begin position="31"/>
        <end position="116"/>
    </location>
</feature>
<dbReference type="CDD" id="cd00038">
    <property type="entry name" value="CAP_ED"/>
    <property type="match status" value="1"/>
</dbReference>
<reference evidence="2 3" key="1">
    <citation type="submission" date="2016-10" db="EMBL/GenBank/DDBJ databases">
        <authorList>
            <person name="de Groot N.N."/>
        </authorList>
    </citation>
    <scope>NUCLEOTIDE SEQUENCE [LARGE SCALE GENOMIC DNA]</scope>
    <source>
        <strain evidence="2 3">DSM 21668</strain>
    </source>
</reference>
<accession>A0A1G9K4F1</accession>
<dbReference type="GO" id="GO:0016301">
    <property type="term" value="F:kinase activity"/>
    <property type="evidence" value="ECO:0007669"/>
    <property type="project" value="UniProtKB-KW"/>
</dbReference>
<evidence type="ECO:0000313" key="2">
    <source>
        <dbReference type="EMBL" id="SDL44123.1"/>
    </source>
</evidence>
<dbReference type="InterPro" id="IPR000595">
    <property type="entry name" value="cNMP-bd_dom"/>
</dbReference>
<gene>
    <name evidence="2" type="ORF">SAMN04488090_0858</name>
</gene>
<keyword evidence="3" id="KW-1185">Reference proteome</keyword>
<dbReference type="Gene3D" id="2.60.120.10">
    <property type="entry name" value="Jelly Rolls"/>
    <property type="match status" value="1"/>
</dbReference>